<name>A0ABM9AMS4_9BACT</name>
<dbReference type="Pfam" id="PF12706">
    <property type="entry name" value="Lactamase_B_2"/>
    <property type="match status" value="1"/>
</dbReference>
<evidence type="ECO:0000259" key="1">
    <source>
        <dbReference type="Pfam" id="PF12706"/>
    </source>
</evidence>
<reference evidence="2" key="1">
    <citation type="submission" date="2021-12" db="EMBL/GenBank/DDBJ databases">
        <authorList>
            <person name="Rodrigo-Torres L."/>
            <person name="Arahal R. D."/>
            <person name="Lucena T."/>
        </authorList>
    </citation>
    <scope>NUCLEOTIDE SEQUENCE</scope>
    <source>
        <strain evidence="2">CECT 8858</strain>
    </source>
</reference>
<dbReference type="EMBL" id="CAKLPY010000001">
    <property type="protein sequence ID" value="CAH0995096.1"/>
    <property type="molecule type" value="Genomic_DNA"/>
</dbReference>
<proteinExistence type="predicted"/>
<dbReference type="Gene3D" id="3.60.15.10">
    <property type="entry name" value="Ribonuclease Z/Hydroxyacylglutathione hydrolase-like"/>
    <property type="match status" value="1"/>
</dbReference>
<dbReference type="InterPro" id="IPR001279">
    <property type="entry name" value="Metallo-B-lactamas"/>
</dbReference>
<comment type="caution">
    <text evidence="2">The sequence shown here is derived from an EMBL/GenBank/DDBJ whole genome shotgun (WGS) entry which is preliminary data.</text>
</comment>
<feature type="domain" description="Metallo-beta-lactamase" evidence="1">
    <location>
        <begin position="116"/>
        <end position="311"/>
    </location>
</feature>
<dbReference type="Proteomes" id="UP000837932">
    <property type="component" value="Unassembled WGS sequence"/>
</dbReference>
<keyword evidence="3" id="KW-1185">Reference proteome</keyword>
<dbReference type="InterPro" id="IPR036866">
    <property type="entry name" value="RibonucZ/Hydroxyglut_hydro"/>
</dbReference>
<dbReference type="PANTHER" id="PTHR15032:SF4">
    <property type="entry name" value="N-ACYL-PHOSPHATIDYLETHANOLAMINE-HYDROLYZING PHOSPHOLIPASE D"/>
    <property type="match status" value="1"/>
</dbReference>
<organism evidence="2 3">
    <name type="scientific">Emticicia aquatica</name>
    <dbReference type="NCBI Taxonomy" id="1681835"/>
    <lineage>
        <taxon>Bacteria</taxon>
        <taxon>Pseudomonadati</taxon>
        <taxon>Bacteroidota</taxon>
        <taxon>Cytophagia</taxon>
        <taxon>Cytophagales</taxon>
        <taxon>Leadbetterellaceae</taxon>
        <taxon>Emticicia</taxon>
    </lineage>
</organism>
<evidence type="ECO:0000313" key="2">
    <source>
        <dbReference type="EMBL" id="CAH0995096.1"/>
    </source>
</evidence>
<evidence type="ECO:0000313" key="3">
    <source>
        <dbReference type="Proteomes" id="UP000837932"/>
    </source>
</evidence>
<dbReference type="PIRSF" id="PIRSF038896">
    <property type="entry name" value="NAPE-PLD"/>
    <property type="match status" value="1"/>
</dbReference>
<protein>
    <recommendedName>
        <fullName evidence="1">Metallo-beta-lactamase domain-containing protein</fullName>
    </recommendedName>
</protein>
<gene>
    <name evidence="2" type="ORF">EMA8858_01216</name>
</gene>
<dbReference type="InterPro" id="IPR024884">
    <property type="entry name" value="NAPE-PLD"/>
</dbReference>
<sequence length="361" mass="41318">MMIGVLGILLVLLVVSFLFMQKAVFGKNPSGTRLERIMKSPNYRDGAFQNLSHTSVMAEDGSYWKMLKDYFNKPEFVIPPKELPSIKTDLKALNAEKPTIVWFGHSSYFIKSKDINILIDPVFSGSASPISVFVQAFKGADVYEVEDFPEIDILFLSHDHYDHLDYETILKLIPKVKKFYTSLGVGAHLEHWGVSPYKIVEFDWWETTKISDDILITATPARHFSGRGFVRAKSLWSSFVLSIHGYKLFLGGDSGYDSHFEEIGNKYGPFDIAMLENGQYNLLWHEIHTLPEETFMAAKYLKTKVLMPVHWAKFPLANHEWNEPIKRLKAAANAEIILTTPMIGEPVVIDSLYPDKVWWEF</sequence>
<dbReference type="PANTHER" id="PTHR15032">
    <property type="entry name" value="N-ACYL-PHOSPHATIDYLETHANOLAMINE-HYDROLYZING PHOSPHOLIPASE D"/>
    <property type="match status" value="1"/>
</dbReference>
<accession>A0ABM9AMS4</accession>
<dbReference type="SUPFAM" id="SSF56281">
    <property type="entry name" value="Metallo-hydrolase/oxidoreductase"/>
    <property type="match status" value="1"/>
</dbReference>